<dbReference type="AlphaFoldDB" id="A0A8J7GMN1"/>
<dbReference type="PANTHER" id="PTHR38031">
    <property type="entry name" value="SULFUR CARRIER PROTEIN SLR0821-RELATED"/>
    <property type="match status" value="1"/>
</dbReference>
<dbReference type="InterPro" id="IPR003749">
    <property type="entry name" value="ThiS/MoaD-like"/>
</dbReference>
<evidence type="ECO:0000313" key="1">
    <source>
        <dbReference type="EMBL" id="MBG6140590.1"/>
    </source>
</evidence>
<dbReference type="SUPFAM" id="SSF54285">
    <property type="entry name" value="MoaD/ThiS"/>
    <property type="match status" value="1"/>
</dbReference>
<name>A0A8J7GMN1_9ACTN</name>
<sequence>MAIEVRIPTILRSYTGGAKAVEGAGTTLAELLTDLDGQYNGLRGRLITDDGGLHRFVNIYVNDEDVRFTGSLETKVADGDSVTILPAVAGGAFGFAALAALGWTGGADLALRGQVLAAH</sequence>
<dbReference type="Gene3D" id="3.10.20.30">
    <property type="match status" value="1"/>
</dbReference>
<proteinExistence type="predicted"/>
<evidence type="ECO:0000313" key="2">
    <source>
        <dbReference type="Proteomes" id="UP000622552"/>
    </source>
</evidence>
<dbReference type="EMBL" id="JADOUF010000001">
    <property type="protein sequence ID" value="MBG6140590.1"/>
    <property type="molecule type" value="Genomic_DNA"/>
</dbReference>
<dbReference type="RefSeq" id="WP_197007121.1">
    <property type="nucleotide sequence ID" value="NZ_BONS01000005.1"/>
</dbReference>
<keyword evidence="2" id="KW-1185">Reference proteome</keyword>
<dbReference type="InterPro" id="IPR016155">
    <property type="entry name" value="Mopterin_synth/thiamin_S_b"/>
</dbReference>
<accession>A0A8J7GMN1</accession>
<organism evidence="1 2">
    <name type="scientific">Longispora fulva</name>
    <dbReference type="NCBI Taxonomy" id="619741"/>
    <lineage>
        <taxon>Bacteria</taxon>
        <taxon>Bacillati</taxon>
        <taxon>Actinomycetota</taxon>
        <taxon>Actinomycetes</taxon>
        <taxon>Micromonosporales</taxon>
        <taxon>Micromonosporaceae</taxon>
        <taxon>Longispora</taxon>
    </lineage>
</organism>
<dbReference type="InterPro" id="IPR012675">
    <property type="entry name" value="Beta-grasp_dom_sf"/>
</dbReference>
<dbReference type="PANTHER" id="PTHR38031:SF1">
    <property type="entry name" value="SULFUR CARRIER PROTEIN CYSO"/>
    <property type="match status" value="1"/>
</dbReference>
<gene>
    <name evidence="1" type="ORF">IW245_006784</name>
</gene>
<dbReference type="Proteomes" id="UP000622552">
    <property type="component" value="Unassembled WGS sequence"/>
</dbReference>
<reference evidence="1" key="1">
    <citation type="submission" date="2020-11" db="EMBL/GenBank/DDBJ databases">
        <title>Sequencing the genomes of 1000 actinobacteria strains.</title>
        <authorList>
            <person name="Klenk H.-P."/>
        </authorList>
    </citation>
    <scope>NUCLEOTIDE SEQUENCE</scope>
    <source>
        <strain evidence="1">DSM 45356</strain>
    </source>
</reference>
<protein>
    <submittedName>
        <fullName evidence="1">Molybdopterin converting factor small subunit</fullName>
    </submittedName>
</protein>
<comment type="caution">
    <text evidence="1">The sequence shown here is derived from an EMBL/GenBank/DDBJ whole genome shotgun (WGS) entry which is preliminary data.</text>
</comment>
<dbReference type="Pfam" id="PF02597">
    <property type="entry name" value="ThiS"/>
    <property type="match status" value="1"/>
</dbReference>
<dbReference type="InterPro" id="IPR052045">
    <property type="entry name" value="Sulfur_Carrier/Prot_Modifier"/>
</dbReference>